<dbReference type="EC" id="5.4.99.-" evidence="3"/>
<gene>
    <name evidence="5" type="ORF">SAMN04488087_0869</name>
</gene>
<reference evidence="6" key="1">
    <citation type="submission" date="2016-11" db="EMBL/GenBank/DDBJ databases">
        <authorList>
            <person name="Varghese N."/>
            <person name="Submissions S."/>
        </authorList>
    </citation>
    <scope>NUCLEOTIDE SEQUENCE [LARGE SCALE GENOMIC DNA]</scope>
    <source>
        <strain evidence="6">DSM 22212</strain>
    </source>
</reference>
<keyword evidence="3" id="KW-0413">Isomerase</keyword>
<feature type="active site" evidence="2">
    <location>
        <position position="53"/>
    </location>
</feature>
<organism evidence="5 6">
    <name type="scientific">Rhodothermus profundi</name>
    <dbReference type="NCBI Taxonomy" id="633813"/>
    <lineage>
        <taxon>Bacteria</taxon>
        <taxon>Pseudomonadati</taxon>
        <taxon>Rhodothermota</taxon>
        <taxon>Rhodothermia</taxon>
        <taxon>Rhodothermales</taxon>
        <taxon>Rhodothermaceae</taxon>
        <taxon>Rhodothermus</taxon>
    </lineage>
</organism>
<evidence type="ECO:0000256" key="2">
    <source>
        <dbReference type="PIRSR" id="PIRSR606225-1"/>
    </source>
</evidence>
<dbReference type="InterPro" id="IPR020103">
    <property type="entry name" value="PsdUridine_synth_cat_dom_sf"/>
</dbReference>
<dbReference type="AlphaFoldDB" id="A0A1M6RJ98"/>
<evidence type="ECO:0000259" key="4">
    <source>
        <dbReference type="Pfam" id="PF00849"/>
    </source>
</evidence>
<name>A0A1M6RJ98_9BACT</name>
<dbReference type="STRING" id="633813.SAMN04488087_0869"/>
<dbReference type="Pfam" id="PF00849">
    <property type="entry name" value="PseudoU_synth_2"/>
    <property type="match status" value="1"/>
</dbReference>
<dbReference type="InterPro" id="IPR050188">
    <property type="entry name" value="RluA_PseudoU_synthase"/>
</dbReference>
<comment type="catalytic activity">
    <reaction evidence="3">
        <text>a uridine in RNA = a pseudouridine in RNA</text>
        <dbReference type="Rhea" id="RHEA:48348"/>
        <dbReference type="Rhea" id="RHEA-COMP:12068"/>
        <dbReference type="Rhea" id="RHEA-COMP:12069"/>
        <dbReference type="ChEBI" id="CHEBI:65314"/>
        <dbReference type="ChEBI" id="CHEBI:65315"/>
    </reaction>
</comment>
<evidence type="ECO:0000313" key="5">
    <source>
        <dbReference type="EMBL" id="SHK32504.1"/>
    </source>
</evidence>
<comment type="function">
    <text evidence="3">Responsible for synthesis of pseudouridine from uracil.</text>
</comment>
<feature type="domain" description="Pseudouridine synthase RsuA/RluA-like" evidence="4">
    <location>
        <begin position="11"/>
        <end position="156"/>
    </location>
</feature>
<dbReference type="OrthoDB" id="9807829at2"/>
<comment type="similarity">
    <text evidence="1 3">Belongs to the pseudouridine synthase RluA family.</text>
</comment>
<dbReference type="GO" id="GO:0000455">
    <property type="term" value="P:enzyme-directed rRNA pseudouridine synthesis"/>
    <property type="evidence" value="ECO:0007669"/>
    <property type="project" value="TreeGrafter"/>
</dbReference>
<dbReference type="GO" id="GO:0009982">
    <property type="term" value="F:pseudouridine synthase activity"/>
    <property type="evidence" value="ECO:0007669"/>
    <property type="project" value="InterPro"/>
</dbReference>
<dbReference type="SUPFAM" id="SSF55120">
    <property type="entry name" value="Pseudouridine synthase"/>
    <property type="match status" value="1"/>
</dbReference>
<dbReference type="NCBIfam" id="TIGR00005">
    <property type="entry name" value="rluA_subfam"/>
    <property type="match status" value="1"/>
</dbReference>
<dbReference type="Gene3D" id="3.30.2350.10">
    <property type="entry name" value="Pseudouridine synthase"/>
    <property type="match status" value="1"/>
</dbReference>
<evidence type="ECO:0000256" key="1">
    <source>
        <dbReference type="ARBA" id="ARBA00010876"/>
    </source>
</evidence>
<dbReference type="RefSeq" id="WP_072714737.1">
    <property type="nucleotide sequence ID" value="NZ_FRAU01000002.1"/>
</dbReference>
<sequence>MELPILYEDTDLLAIHKPEGLAAIPERDPSRPSARRLLEEARGERLWVVHRLDKEASGVLLFARNAEAHRYLNTLFERRQVTKRYRALVHGQVSPAQGQIQAPIRLYGSGRMGVDPERGKPSETRYRVLEHLGDAYTLLEALPLTGRRHQIRVHLYHIGHPIVGDLRYGDRSMQQHYPRLMLHALSLRFRHPAGQELEIVAPVPESFQQVLATLRATEDASATAHSATTSSPSTT</sequence>
<dbReference type="GO" id="GO:0140098">
    <property type="term" value="F:catalytic activity, acting on RNA"/>
    <property type="evidence" value="ECO:0007669"/>
    <property type="project" value="UniProtKB-ARBA"/>
</dbReference>
<dbReference type="Proteomes" id="UP000185812">
    <property type="component" value="Unassembled WGS sequence"/>
</dbReference>
<proteinExistence type="inferred from homology"/>
<dbReference type="CDD" id="cd02869">
    <property type="entry name" value="PseudoU_synth_RluA_like"/>
    <property type="match status" value="1"/>
</dbReference>
<dbReference type="EMBL" id="FRAU01000002">
    <property type="protein sequence ID" value="SHK32504.1"/>
    <property type="molecule type" value="Genomic_DNA"/>
</dbReference>
<evidence type="ECO:0000256" key="3">
    <source>
        <dbReference type="RuleBase" id="RU362028"/>
    </source>
</evidence>
<dbReference type="PANTHER" id="PTHR21600:SF87">
    <property type="entry name" value="RNA PSEUDOURIDYLATE SYNTHASE DOMAIN-CONTAINING PROTEIN 1"/>
    <property type="match status" value="1"/>
</dbReference>
<dbReference type="InterPro" id="IPR006145">
    <property type="entry name" value="PsdUridine_synth_RsuA/RluA"/>
</dbReference>
<keyword evidence="6" id="KW-1185">Reference proteome</keyword>
<evidence type="ECO:0000313" key="6">
    <source>
        <dbReference type="Proteomes" id="UP000185812"/>
    </source>
</evidence>
<protein>
    <recommendedName>
        <fullName evidence="3">Pseudouridine synthase</fullName>
        <ecNumber evidence="3">5.4.99.-</ecNumber>
    </recommendedName>
</protein>
<dbReference type="GO" id="GO:0003723">
    <property type="term" value="F:RNA binding"/>
    <property type="evidence" value="ECO:0007669"/>
    <property type="project" value="InterPro"/>
</dbReference>
<accession>A0A1M6RJ98</accession>
<dbReference type="PANTHER" id="PTHR21600">
    <property type="entry name" value="MITOCHONDRIAL RNA PSEUDOURIDINE SYNTHASE"/>
    <property type="match status" value="1"/>
</dbReference>
<dbReference type="InterPro" id="IPR006225">
    <property type="entry name" value="PsdUridine_synth_RluC/D"/>
</dbReference>